<dbReference type="SUPFAM" id="SSF88723">
    <property type="entry name" value="PIN domain-like"/>
    <property type="match status" value="1"/>
</dbReference>
<dbReference type="EC" id="3.1.-.-" evidence="8"/>
<dbReference type="CDD" id="cd18746">
    <property type="entry name" value="PIN_VapC4-5_FitB-like"/>
    <property type="match status" value="1"/>
</dbReference>
<dbReference type="HAMAP" id="MF_00265">
    <property type="entry name" value="VapC_Nob1"/>
    <property type="match status" value="1"/>
</dbReference>
<evidence type="ECO:0000256" key="7">
    <source>
        <dbReference type="ARBA" id="ARBA00038093"/>
    </source>
</evidence>
<feature type="binding site" evidence="8">
    <location>
        <position position="114"/>
    </location>
    <ligand>
        <name>Mg(2+)</name>
        <dbReference type="ChEBI" id="CHEBI:18420"/>
    </ligand>
</feature>
<comment type="similarity">
    <text evidence="7 8">Belongs to the PINc/VapC protein family.</text>
</comment>
<dbReference type="PANTHER" id="PTHR33653:SF1">
    <property type="entry name" value="RIBONUCLEASE VAPC2"/>
    <property type="match status" value="1"/>
</dbReference>
<dbReference type="Proteomes" id="UP001595748">
    <property type="component" value="Unassembled WGS sequence"/>
</dbReference>
<keyword evidence="6 8" id="KW-0460">Magnesium</keyword>
<feature type="binding site" evidence="8">
    <location>
        <position position="13"/>
    </location>
    <ligand>
        <name>Mg(2+)</name>
        <dbReference type="ChEBI" id="CHEBI:18420"/>
    </ligand>
</feature>
<evidence type="ECO:0000313" key="10">
    <source>
        <dbReference type="EMBL" id="MFC3860140.1"/>
    </source>
</evidence>
<evidence type="ECO:0000256" key="8">
    <source>
        <dbReference type="HAMAP-Rule" id="MF_00265"/>
    </source>
</evidence>
<dbReference type="Gene3D" id="3.40.50.1010">
    <property type="entry name" value="5'-nuclease"/>
    <property type="match status" value="1"/>
</dbReference>
<evidence type="ECO:0000313" key="11">
    <source>
        <dbReference type="Proteomes" id="UP001595748"/>
    </source>
</evidence>
<name>A0ABV8A7G7_9DEIO</name>
<reference evidence="11" key="1">
    <citation type="journal article" date="2019" name="Int. J. Syst. Evol. Microbiol.">
        <title>The Global Catalogue of Microorganisms (GCM) 10K type strain sequencing project: providing services to taxonomists for standard genome sequencing and annotation.</title>
        <authorList>
            <consortium name="The Broad Institute Genomics Platform"/>
            <consortium name="The Broad Institute Genome Sequencing Center for Infectious Disease"/>
            <person name="Wu L."/>
            <person name="Ma J."/>
        </authorList>
    </citation>
    <scope>NUCLEOTIDE SEQUENCE [LARGE SCALE GENOMIC DNA]</scope>
    <source>
        <strain evidence="11">CCTCC AB 2013263</strain>
    </source>
</reference>
<dbReference type="InterPro" id="IPR022907">
    <property type="entry name" value="VapC_family"/>
</dbReference>
<gene>
    <name evidence="8" type="primary">vapC</name>
    <name evidence="10" type="ORF">ACFOPQ_05100</name>
</gene>
<feature type="domain" description="PIN" evidence="9">
    <location>
        <begin position="10"/>
        <end position="136"/>
    </location>
</feature>
<dbReference type="InterPro" id="IPR050556">
    <property type="entry name" value="Type_II_TA_system_RNase"/>
</dbReference>
<dbReference type="EMBL" id="JBHRZF010000046">
    <property type="protein sequence ID" value="MFC3860140.1"/>
    <property type="molecule type" value="Genomic_DNA"/>
</dbReference>
<proteinExistence type="inferred from homology"/>
<keyword evidence="8" id="KW-0800">Toxin</keyword>
<evidence type="ECO:0000256" key="1">
    <source>
        <dbReference type="ARBA" id="ARBA00001946"/>
    </source>
</evidence>
<dbReference type="InterPro" id="IPR029060">
    <property type="entry name" value="PIN-like_dom_sf"/>
</dbReference>
<sequence>MTGQTGATLYLLDTNVVSEMGNLAPNSQVSAFLARLKEGEAFISSMTLAELERGIWHVKPRRPRFASELRAWLEGRVMALYGDHILPFDAHVARAWGQLMSTEAARRQPPPLQDSLIAATAYAHRLTLVTRNTADFEAFPVAVLNPWEFQA</sequence>
<evidence type="ECO:0000256" key="2">
    <source>
        <dbReference type="ARBA" id="ARBA00022649"/>
    </source>
</evidence>
<dbReference type="RefSeq" id="WP_380076291.1">
    <property type="nucleotide sequence ID" value="NZ_JBHRZF010000046.1"/>
</dbReference>
<protein>
    <recommendedName>
        <fullName evidence="8">Ribonuclease VapC</fullName>
        <shortName evidence="8">RNase VapC</shortName>
        <ecNumber evidence="8">3.1.-.-</ecNumber>
    </recommendedName>
    <alternativeName>
        <fullName evidence="8">Toxin VapC</fullName>
    </alternativeName>
</protein>
<keyword evidence="11" id="KW-1185">Reference proteome</keyword>
<keyword evidence="5 8" id="KW-0378">Hydrolase</keyword>
<evidence type="ECO:0000256" key="6">
    <source>
        <dbReference type="ARBA" id="ARBA00022842"/>
    </source>
</evidence>
<dbReference type="Pfam" id="PF01850">
    <property type="entry name" value="PIN"/>
    <property type="match status" value="1"/>
</dbReference>
<comment type="caution">
    <text evidence="10">The sequence shown here is derived from an EMBL/GenBank/DDBJ whole genome shotgun (WGS) entry which is preliminary data.</text>
</comment>
<evidence type="ECO:0000256" key="5">
    <source>
        <dbReference type="ARBA" id="ARBA00022801"/>
    </source>
</evidence>
<dbReference type="PANTHER" id="PTHR33653">
    <property type="entry name" value="RIBONUCLEASE VAPC2"/>
    <property type="match status" value="1"/>
</dbReference>
<keyword evidence="2 8" id="KW-1277">Toxin-antitoxin system</keyword>
<evidence type="ECO:0000256" key="4">
    <source>
        <dbReference type="ARBA" id="ARBA00022723"/>
    </source>
</evidence>
<dbReference type="InterPro" id="IPR002716">
    <property type="entry name" value="PIN_dom"/>
</dbReference>
<accession>A0ABV8A7G7</accession>
<keyword evidence="3 8" id="KW-0540">Nuclease</keyword>
<organism evidence="10 11">
    <name type="scientific">Deinococcus antarcticus</name>
    <dbReference type="NCBI Taxonomy" id="1298767"/>
    <lineage>
        <taxon>Bacteria</taxon>
        <taxon>Thermotogati</taxon>
        <taxon>Deinococcota</taxon>
        <taxon>Deinococci</taxon>
        <taxon>Deinococcales</taxon>
        <taxon>Deinococcaceae</taxon>
        <taxon>Deinococcus</taxon>
    </lineage>
</organism>
<evidence type="ECO:0000259" key="9">
    <source>
        <dbReference type="Pfam" id="PF01850"/>
    </source>
</evidence>
<keyword evidence="4 8" id="KW-0479">Metal-binding</keyword>
<evidence type="ECO:0000256" key="3">
    <source>
        <dbReference type="ARBA" id="ARBA00022722"/>
    </source>
</evidence>
<comment type="cofactor">
    <cofactor evidence="1 8">
        <name>Mg(2+)</name>
        <dbReference type="ChEBI" id="CHEBI:18420"/>
    </cofactor>
</comment>
<comment type="function">
    <text evidence="8">Toxic component of a toxin-antitoxin (TA) system. An RNase.</text>
</comment>